<keyword evidence="3" id="KW-0560">Oxidoreductase</keyword>
<dbReference type="PROSITE" id="PS51296">
    <property type="entry name" value="RIESKE"/>
    <property type="match status" value="1"/>
</dbReference>
<evidence type="ECO:0000256" key="6">
    <source>
        <dbReference type="ARBA" id="ARBA00023063"/>
    </source>
</evidence>
<protein>
    <submittedName>
        <fullName evidence="8">Nitrite reductase small subunit NirD</fullName>
    </submittedName>
</protein>
<evidence type="ECO:0000313" key="9">
    <source>
        <dbReference type="Proteomes" id="UP001500653"/>
    </source>
</evidence>
<dbReference type="NCBIfam" id="TIGR02378">
    <property type="entry name" value="nirD_assim_sml"/>
    <property type="match status" value="1"/>
</dbReference>
<dbReference type="RefSeq" id="WP_253866060.1">
    <property type="nucleotide sequence ID" value="NZ_BAAALN010000012.1"/>
</dbReference>
<evidence type="ECO:0000256" key="5">
    <source>
        <dbReference type="ARBA" id="ARBA00023014"/>
    </source>
</evidence>
<dbReference type="InterPro" id="IPR036922">
    <property type="entry name" value="Rieske_2Fe-2S_sf"/>
</dbReference>
<keyword evidence="4" id="KW-0408">Iron</keyword>
<keyword evidence="6" id="KW-0534">Nitrate assimilation</keyword>
<evidence type="ECO:0000259" key="7">
    <source>
        <dbReference type="PROSITE" id="PS51296"/>
    </source>
</evidence>
<dbReference type="InterPro" id="IPR017881">
    <property type="entry name" value="NirD"/>
</dbReference>
<sequence>MTVLPDEQVGGSETWTPVCRVEQVPRAGGVAALLDGDVQVAVFRTGDGELHGLSNVDPFSGAAVLSRGIVGDVGGVPAVASPIYKQNFDLRTGRCLDDDGVRIEAYPVRVTGDLVHVGVR</sequence>
<feature type="domain" description="Rieske" evidence="7">
    <location>
        <begin position="15"/>
        <end position="117"/>
    </location>
</feature>
<dbReference type="Proteomes" id="UP001500653">
    <property type="component" value="Unassembled WGS sequence"/>
</dbReference>
<accession>A0ABN1WDE8</accession>
<dbReference type="CDD" id="cd03529">
    <property type="entry name" value="Rieske_NirD"/>
    <property type="match status" value="1"/>
</dbReference>
<organism evidence="8 9">
    <name type="scientific">Prauserella halophila</name>
    <dbReference type="NCBI Taxonomy" id="185641"/>
    <lineage>
        <taxon>Bacteria</taxon>
        <taxon>Bacillati</taxon>
        <taxon>Actinomycetota</taxon>
        <taxon>Actinomycetes</taxon>
        <taxon>Pseudonocardiales</taxon>
        <taxon>Pseudonocardiaceae</taxon>
        <taxon>Prauserella</taxon>
    </lineage>
</organism>
<name>A0ABN1WDE8_9PSEU</name>
<reference evidence="8 9" key="1">
    <citation type="journal article" date="2019" name="Int. J. Syst. Evol. Microbiol.">
        <title>The Global Catalogue of Microorganisms (GCM) 10K type strain sequencing project: providing services to taxonomists for standard genome sequencing and annotation.</title>
        <authorList>
            <consortium name="The Broad Institute Genomics Platform"/>
            <consortium name="The Broad Institute Genome Sequencing Center for Infectious Disease"/>
            <person name="Wu L."/>
            <person name="Ma J."/>
        </authorList>
    </citation>
    <scope>NUCLEOTIDE SEQUENCE [LARGE SCALE GENOMIC DNA]</scope>
    <source>
        <strain evidence="8 9">JCM 13023</strain>
    </source>
</reference>
<keyword evidence="5" id="KW-0411">Iron-sulfur</keyword>
<comment type="caution">
    <text evidence="8">The sequence shown here is derived from an EMBL/GenBank/DDBJ whole genome shotgun (WGS) entry which is preliminary data.</text>
</comment>
<evidence type="ECO:0000256" key="2">
    <source>
        <dbReference type="ARBA" id="ARBA00022723"/>
    </source>
</evidence>
<dbReference type="PANTHER" id="PTHR40562:SF1">
    <property type="entry name" value="NITRITE REDUCTASE (NADH) SMALL SUBUNIT"/>
    <property type="match status" value="1"/>
</dbReference>
<dbReference type="InterPro" id="IPR017941">
    <property type="entry name" value="Rieske_2Fe-2S"/>
</dbReference>
<evidence type="ECO:0000256" key="1">
    <source>
        <dbReference type="ARBA" id="ARBA00022714"/>
    </source>
</evidence>
<evidence type="ECO:0000313" key="8">
    <source>
        <dbReference type="EMBL" id="GAA1245927.1"/>
    </source>
</evidence>
<dbReference type="SUPFAM" id="SSF50022">
    <property type="entry name" value="ISP domain"/>
    <property type="match status" value="1"/>
</dbReference>
<evidence type="ECO:0000256" key="3">
    <source>
        <dbReference type="ARBA" id="ARBA00023002"/>
    </source>
</evidence>
<dbReference type="Gene3D" id="2.102.10.10">
    <property type="entry name" value="Rieske [2Fe-2S] iron-sulphur domain"/>
    <property type="match status" value="1"/>
</dbReference>
<keyword evidence="2" id="KW-0479">Metal-binding</keyword>
<gene>
    <name evidence="8" type="primary">nirD</name>
    <name evidence="8" type="ORF">GCM10009676_34900</name>
</gene>
<proteinExistence type="predicted"/>
<dbReference type="Pfam" id="PF13806">
    <property type="entry name" value="Rieske_2"/>
    <property type="match status" value="1"/>
</dbReference>
<dbReference type="EMBL" id="BAAALN010000012">
    <property type="protein sequence ID" value="GAA1245927.1"/>
    <property type="molecule type" value="Genomic_DNA"/>
</dbReference>
<evidence type="ECO:0000256" key="4">
    <source>
        <dbReference type="ARBA" id="ARBA00023004"/>
    </source>
</evidence>
<dbReference type="PANTHER" id="PTHR40562">
    <property type="match status" value="1"/>
</dbReference>
<dbReference type="PROSITE" id="PS51300">
    <property type="entry name" value="NIRD"/>
    <property type="match status" value="1"/>
</dbReference>
<dbReference type="InterPro" id="IPR012748">
    <property type="entry name" value="Rieske-like_NirD"/>
</dbReference>
<keyword evidence="1" id="KW-0001">2Fe-2S</keyword>
<keyword evidence="9" id="KW-1185">Reference proteome</keyword>